<gene>
    <name evidence="1" type="ORF">V1633_11790</name>
</gene>
<keyword evidence="2" id="KW-1185">Reference proteome</keyword>
<name>A0ABU7RRN4_9ACTN</name>
<accession>A0ABU7RRN4</accession>
<comment type="caution">
    <text evidence="1">The sequence shown here is derived from an EMBL/GenBank/DDBJ whole genome shotgun (WGS) entry which is preliminary data.</text>
</comment>
<evidence type="ECO:0000313" key="2">
    <source>
        <dbReference type="Proteomes" id="UP001332243"/>
    </source>
</evidence>
<sequence length="79" mass="8383">MSYVEADYFGGTGSQQAVLWADGRLALGPLSVAEGQPVPAAGSPISQVLRRLGVDRAGHHDEFAAVGLGRHRSTRDWLP</sequence>
<dbReference type="Proteomes" id="UP001332243">
    <property type="component" value="Unassembled WGS sequence"/>
</dbReference>
<proteinExistence type="predicted"/>
<protein>
    <submittedName>
        <fullName evidence="1">Uncharacterized protein</fullName>
    </submittedName>
</protein>
<reference evidence="1 2" key="1">
    <citation type="submission" date="2024-01" db="EMBL/GenBank/DDBJ databases">
        <title>Genome insights into Plantactinospora sonchi sp. nov.</title>
        <authorList>
            <person name="Wang L."/>
        </authorList>
    </citation>
    <scope>NUCLEOTIDE SEQUENCE [LARGE SCALE GENOMIC DNA]</scope>
    <source>
        <strain evidence="1 2">NEAU-QY2</strain>
    </source>
</reference>
<evidence type="ECO:0000313" key="1">
    <source>
        <dbReference type="EMBL" id="MEE6259166.1"/>
    </source>
</evidence>
<organism evidence="1 2">
    <name type="scientific">Plantactinospora sonchi</name>
    <dbReference type="NCBI Taxonomy" id="1544735"/>
    <lineage>
        <taxon>Bacteria</taxon>
        <taxon>Bacillati</taxon>
        <taxon>Actinomycetota</taxon>
        <taxon>Actinomycetes</taxon>
        <taxon>Micromonosporales</taxon>
        <taxon>Micromonosporaceae</taxon>
        <taxon>Plantactinospora</taxon>
    </lineage>
</organism>
<dbReference type="EMBL" id="JAZGQK010000009">
    <property type="protein sequence ID" value="MEE6259166.1"/>
    <property type="molecule type" value="Genomic_DNA"/>
</dbReference>